<evidence type="ECO:0000313" key="1">
    <source>
        <dbReference type="Proteomes" id="UP001652660"/>
    </source>
</evidence>
<dbReference type="InterPro" id="IPR038763">
    <property type="entry name" value="DHH_sf"/>
</dbReference>
<keyword evidence="1" id="KW-1185">Reference proteome</keyword>
<gene>
    <name evidence="2" type="primary">LOC140005988</name>
</gene>
<evidence type="ECO:0000313" key="2">
    <source>
        <dbReference type="RefSeq" id="XP_071903552.1"/>
    </source>
</evidence>
<dbReference type="GeneID" id="140005988"/>
<protein>
    <submittedName>
        <fullName evidence="2">Uncharacterized protein isoform X2</fullName>
    </submittedName>
</protein>
<organism evidence="1 2">
    <name type="scientific">Coffea arabica</name>
    <name type="common">Arabian coffee</name>
    <dbReference type="NCBI Taxonomy" id="13443"/>
    <lineage>
        <taxon>Eukaryota</taxon>
        <taxon>Viridiplantae</taxon>
        <taxon>Streptophyta</taxon>
        <taxon>Embryophyta</taxon>
        <taxon>Tracheophyta</taxon>
        <taxon>Spermatophyta</taxon>
        <taxon>Magnoliopsida</taxon>
        <taxon>eudicotyledons</taxon>
        <taxon>Gunneridae</taxon>
        <taxon>Pentapetalae</taxon>
        <taxon>asterids</taxon>
        <taxon>lamiids</taxon>
        <taxon>Gentianales</taxon>
        <taxon>Rubiaceae</taxon>
        <taxon>Ixoroideae</taxon>
        <taxon>Gardenieae complex</taxon>
        <taxon>Bertiereae - Coffeeae clade</taxon>
        <taxon>Coffeeae</taxon>
        <taxon>Coffea</taxon>
    </lineage>
</organism>
<accession>A0ABM4U8D9</accession>
<name>A0ABM4U8D9_COFAR</name>
<dbReference type="Proteomes" id="UP001652660">
    <property type="component" value="Chromosome 4e"/>
</dbReference>
<sequence>MMMKKPAVLYHYPCPDGAFAALAAHLYFSSSSIRALFFPNTVYSPLRTEDLPLNDIDHVYLLDFVGPSGFVDELSSKVNNLGTGSSVNGTGNVIKVIDMKRSGATIAYDYFKEKLLARDGSKLGDNCGRIAAEFERVRRLFEYIEDADLWRWHLPNSKAFSSGLKDMNIEFDPRLNPALFQQLVYLDPESIISQGIGSLAQKQKLIDDVLDQSYQIALGGGAFGQCLAVNADSVIELRSELGHQLANKSQNMMLRGIGAVVYKVPELENDRLLKISLRSIENEDTTQISQEFGGGGHRNASSFMLSSTDFEKWKVHGDALTNAAISNILCMSCRWCKVL</sequence>
<dbReference type="PANTHER" id="PTHR46922">
    <property type="entry name" value="DHHA1 DOMAIN PROTEIN"/>
    <property type="match status" value="1"/>
</dbReference>
<dbReference type="SUPFAM" id="SSF64182">
    <property type="entry name" value="DHH phosphoesterases"/>
    <property type="match status" value="1"/>
</dbReference>
<dbReference type="PANTHER" id="PTHR46922:SF4">
    <property type="entry name" value="DHHA1 DOMAIN PROTEIN"/>
    <property type="match status" value="1"/>
</dbReference>
<dbReference type="Gene3D" id="3.10.310.30">
    <property type="match status" value="1"/>
</dbReference>
<reference evidence="2" key="1">
    <citation type="submission" date="2025-08" db="UniProtKB">
        <authorList>
            <consortium name="RefSeq"/>
        </authorList>
    </citation>
    <scope>IDENTIFICATION</scope>
    <source>
        <tissue evidence="2">Leaves</tissue>
    </source>
</reference>
<dbReference type="RefSeq" id="XP_071903552.1">
    <property type="nucleotide sequence ID" value="XM_072047451.1"/>
</dbReference>
<proteinExistence type="predicted"/>